<keyword evidence="3" id="KW-0547">Nucleotide-binding</keyword>
<keyword evidence="2" id="KW-0813">Transport</keyword>
<dbReference type="PROSITE" id="PS00211">
    <property type="entry name" value="ABC_TRANSPORTER_1"/>
    <property type="match status" value="1"/>
</dbReference>
<dbReference type="PANTHER" id="PTHR43820">
    <property type="entry name" value="HIGH-AFFINITY BRANCHED-CHAIN AMINO ACID TRANSPORT ATP-BINDING PROTEIN LIVF"/>
    <property type="match status" value="1"/>
</dbReference>
<evidence type="ECO:0000313" key="8">
    <source>
        <dbReference type="Proteomes" id="UP000463224"/>
    </source>
</evidence>
<dbReference type="SUPFAM" id="SSF52540">
    <property type="entry name" value="P-loop containing nucleoside triphosphate hydrolases"/>
    <property type="match status" value="1"/>
</dbReference>
<evidence type="ECO:0000313" key="7">
    <source>
        <dbReference type="EMBL" id="MVA99001.1"/>
    </source>
</evidence>
<evidence type="ECO:0000256" key="5">
    <source>
        <dbReference type="ARBA" id="ARBA00022970"/>
    </source>
</evidence>
<proteinExistence type="inferred from homology"/>
<dbReference type="RefSeq" id="WP_156713966.1">
    <property type="nucleotide sequence ID" value="NZ_WPHG01000004.1"/>
</dbReference>
<dbReference type="InterPro" id="IPR052156">
    <property type="entry name" value="BCAA_Transport_ATP-bd_LivF"/>
</dbReference>
<dbReference type="Pfam" id="PF00005">
    <property type="entry name" value="ABC_tran"/>
    <property type="match status" value="1"/>
</dbReference>
<comment type="caution">
    <text evidence="7">The sequence shown here is derived from an EMBL/GenBank/DDBJ whole genome shotgun (WGS) entry which is preliminary data.</text>
</comment>
<dbReference type="Gene3D" id="3.40.50.300">
    <property type="entry name" value="P-loop containing nucleotide triphosphate hydrolases"/>
    <property type="match status" value="1"/>
</dbReference>
<evidence type="ECO:0000259" key="6">
    <source>
        <dbReference type="PROSITE" id="PS50893"/>
    </source>
</evidence>
<dbReference type="Proteomes" id="UP000463224">
    <property type="component" value="Unassembled WGS sequence"/>
</dbReference>
<keyword evidence="4 7" id="KW-0067">ATP-binding</keyword>
<evidence type="ECO:0000256" key="2">
    <source>
        <dbReference type="ARBA" id="ARBA00022448"/>
    </source>
</evidence>
<dbReference type="GO" id="GO:0016887">
    <property type="term" value="F:ATP hydrolysis activity"/>
    <property type="evidence" value="ECO:0007669"/>
    <property type="project" value="InterPro"/>
</dbReference>
<dbReference type="InterPro" id="IPR027417">
    <property type="entry name" value="P-loop_NTPase"/>
</dbReference>
<dbReference type="CDD" id="cd03224">
    <property type="entry name" value="ABC_TM1139_LivF_branched"/>
    <property type="match status" value="1"/>
</dbReference>
<keyword evidence="8" id="KW-1185">Reference proteome</keyword>
<dbReference type="InterPro" id="IPR017871">
    <property type="entry name" value="ABC_transporter-like_CS"/>
</dbReference>
<dbReference type="GO" id="GO:0015807">
    <property type="term" value="P:L-amino acid transport"/>
    <property type="evidence" value="ECO:0007669"/>
    <property type="project" value="TreeGrafter"/>
</dbReference>
<dbReference type="PANTHER" id="PTHR43820:SF2">
    <property type="entry name" value="ABC TRANSPORTER ATP-BINDING PROTEIN"/>
    <property type="match status" value="1"/>
</dbReference>
<dbReference type="AlphaFoldDB" id="A0A844QMA2"/>
<evidence type="ECO:0000256" key="4">
    <source>
        <dbReference type="ARBA" id="ARBA00022840"/>
    </source>
</evidence>
<name>A0A844QMA2_9HYPH</name>
<reference evidence="7 8" key="1">
    <citation type="submission" date="2019-12" db="EMBL/GenBank/DDBJ databases">
        <title>Nitratireductor arenosus sp. nov., Isolated from sea sand, Jeju island, South Korea.</title>
        <authorList>
            <person name="Kim W."/>
        </authorList>
    </citation>
    <scope>NUCLEOTIDE SEQUENCE [LARGE SCALE GENOMIC DNA]</scope>
    <source>
        <strain evidence="7 8">CAU 1489</strain>
    </source>
</reference>
<accession>A0A844QMA2</accession>
<dbReference type="PROSITE" id="PS50893">
    <property type="entry name" value="ABC_TRANSPORTER_2"/>
    <property type="match status" value="1"/>
</dbReference>
<keyword evidence="5" id="KW-0029">Amino-acid transport</keyword>
<dbReference type="GO" id="GO:0005524">
    <property type="term" value="F:ATP binding"/>
    <property type="evidence" value="ECO:0007669"/>
    <property type="project" value="UniProtKB-KW"/>
</dbReference>
<dbReference type="SMART" id="SM00382">
    <property type="entry name" value="AAA"/>
    <property type="match status" value="1"/>
</dbReference>
<protein>
    <submittedName>
        <fullName evidence="7">ATP-binding cassette domain-containing protein</fullName>
    </submittedName>
</protein>
<dbReference type="GO" id="GO:0015658">
    <property type="term" value="F:branched-chain amino acid transmembrane transporter activity"/>
    <property type="evidence" value="ECO:0007669"/>
    <property type="project" value="TreeGrafter"/>
</dbReference>
<comment type="similarity">
    <text evidence="1">Belongs to the ABC transporter superfamily.</text>
</comment>
<gene>
    <name evidence="7" type="ORF">GN330_17270</name>
</gene>
<dbReference type="InterPro" id="IPR003439">
    <property type="entry name" value="ABC_transporter-like_ATP-bd"/>
</dbReference>
<dbReference type="EMBL" id="WPHG01000004">
    <property type="protein sequence ID" value="MVA99001.1"/>
    <property type="molecule type" value="Genomic_DNA"/>
</dbReference>
<evidence type="ECO:0000256" key="3">
    <source>
        <dbReference type="ARBA" id="ARBA00022741"/>
    </source>
</evidence>
<organism evidence="7 8">
    <name type="scientific">Nitratireductor arenosus</name>
    <dbReference type="NCBI Taxonomy" id="2682096"/>
    <lineage>
        <taxon>Bacteria</taxon>
        <taxon>Pseudomonadati</taxon>
        <taxon>Pseudomonadota</taxon>
        <taxon>Alphaproteobacteria</taxon>
        <taxon>Hyphomicrobiales</taxon>
        <taxon>Phyllobacteriaceae</taxon>
        <taxon>Nitratireductor</taxon>
    </lineage>
</organism>
<dbReference type="InterPro" id="IPR003593">
    <property type="entry name" value="AAA+_ATPase"/>
</dbReference>
<feature type="domain" description="ABC transporter" evidence="6">
    <location>
        <begin position="6"/>
        <end position="239"/>
    </location>
</feature>
<sequence>MAQPIVSVDDVHTYYGDSYILQGVSLDVRPGELVAVLGRNGVGKSTLASTIMGFNPPRRGAIRFEGKALTRATPEARSRAGIALVPQGRRTFRSLSVAETLEIARHLRRFDGQGLSWTVDAVYDAFPRLAERRDNRAGTLSGGEQQMLAVGRALVGNPRLVILDEPTEGLSPLLVKELFGVLEMVKAQGSTILLVEQRLKFALALADRVVILNKGKVVYTATPAELQADEDVRHRYLGV</sequence>
<evidence type="ECO:0000256" key="1">
    <source>
        <dbReference type="ARBA" id="ARBA00005417"/>
    </source>
</evidence>